<dbReference type="CDD" id="cd14792">
    <property type="entry name" value="GH27"/>
    <property type="match status" value="1"/>
</dbReference>
<proteinExistence type="inferred from homology"/>
<dbReference type="PRINTS" id="PR00740">
    <property type="entry name" value="GLHYDRLASE27"/>
</dbReference>
<dbReference type="GO" id="GO:0009311">
    <property type="term" value="P:oligosaccharide metabolic process"/>
    <property type="evidence" value="ECO:0007669"/>
    <property type="project" value="TreeGrafter"/>
</dbReference>
<dbReference type="PROSITE" id="PS00512">
    <property type="entry name" value="ALPHA_GALACTOSIDASE"/>
    <property type="match status" value="1"/>
</dbReference>
<keyword evidence="5" id="KW-1133">Transmembrane helix</keyword>
<evidence type="ECO:0000313" key="6">
    <source>
        <dbReference type="EMBL" id="KAG0722259.1"/>
    </source>
</evidence>
<evidence type="ECO:0000256" key="2">
    <source>
        <dbReference type="ARBA" id="ARBA00022801"/>
    </source>
</evidence>
<dbReference type="SUPFAM" id="SSF51445">
    <property type="entry name" value="(Trans)glycosidases"/>
    <property type="match status" value="1"/>
</dbReference>
<keyword evidence="2 4" id="KW-0378">Hydrolase</keyword>
<dbReference type="InterPro" id="IPR002241">
    <property type="entry name" value="Glyco_hydro_27"/>
</dbReference>
<organism evidence="6 7">
    <name type="scientific">Chionoecetes opilio</name>
    <name type="common">Atlantic snow crab</name>
    <name type="synonym">Cancer opilio</name>
    <dbReference type="NCBI Taxonomy" id="41210"/>
    <lineage>
        <taxon>Eukaryota</taxon>
        <taxon>Metazoa</taxon>
        <taxon>Ecdysozoa</taxon>
        <taxon>Arthropoda</taxon>
        <taxon>Crustacea</taxon>
        <taxon>Multicrustacea</taxon>
        <taxon>Malacostraca</taxon>
        <taxon>Eumalacostraca</taxon>
        <taxon>Eucarida</taxon>
        <taxon>Decapoda</taxon>
        <taxon>Pleocyemata</taxon>
        <taxon>Brachyura</taxon>
        <taxon>Eubrachyura</taxon>
        <taxon>Majoidea</taxon>
        <taxon>Majidae</taxon>
        <taxon>Chionoecetes</taxon>
    </lineage>
</organism>
<keyword evidence="5" id="KW-0812">Transmembrane</keyword>
<evidence type="ECO:0000256" key="1">
    <source>
        <dbReference type="ARBA" id="ARBA00009743"/>
    </source>
</evidence>
<feature type="transmembrane region" description="Helical" evidence="5">
    <location>
        <begin position="12"/>
        <end position="40"/>
    </location>
</feature>
<dbReference type="EMBL" id="JACEEZ010009831">
    <property type="protein sequence ID" value="KAG0722259.1"/>
    <property type="molecule type" value="Genomic_DNA"/>
</dbReference>
<name>A0A8J4YG44_CHIOP</name>
<dbReference type="GO" id="GO:0005737">
    <property type="term" value="C:cytoplasm"/>
    <property type="evidence" value="ECO:0007669"/>
    <property type="project" value="TreeGrafter"/>
</dbReference>
<evidence type="ECO:0000256" key="5">
    <source>
        <dbReference type="SAM" id="Phobius"/>
    </source>
</evidence>
<dbReference type="InterPro" id="IPR000111">
    <property type="entry name" value="Glyco_hydro_27/36_CS"/>
</dbReference>
<evidence type="ECO:0000256" key="3">
    <source>
        <dbReference type="ARBA" id="ARBA00023295"/>
    </source>
</evidence>
<dbReference type="GO" id="GO:0004557">
    <property type="term" value="F:alpha-galactosidase activity"/>
    <property type="evidence" value="ECO:0007669"/>
    <property type="project" value="TreeGrafter"/>
</dbReference>
<dbReference type="Gene3D" id="3.20.20.70">
    <property type="entry name" value="Aldolase class I"/>
    <property type="match status" value="1"/>
</dbReference>
<comment type="similarity">
    <text evidence="1 4">Belongs to the glycosyl hydrolase 27 family.</text>
</comment>
<dbReference type="AlphaFoldDB" id="A0A8J4YG44"/>
<evidence type="ECO:0000256" key="4">
    <source>
        <dbReference type="RuleBase" id="RU361168"/>
    </source>
</evidence>
<keyword evidence="5" id="KW-0472">Membrane</keyword>
<dbReference type="OrthoDB" id="6366864at2759"/>
<comment type="subunit">
    <text evidence="4">Homodimer.</text>
</comment>
<dbReference type="EC" id="3.2.1.-" evidence="4"/>
<dbReference type="InterPro" id="IPR017853">
    <property type="entry name" value="GH"/>
</dbReference>
<dbReference type="PANTHER" id="PTHR11452">
    <property type="entry name" value="ALPHA-GALACTOSIDASE/ALPHA-N-ACETYLGALACTOSAMINIDASE"/>
    <property type="match status" value="1"/>
</dbReference>
<dbReference type="PANTHER" id="PTHR11452:SF83">
    <property type="entry name" value="ALPHA-GALACTOSIDASE"/>
    <property type="match status" value="1"/>
</dbReference>
<keyword evidence="3 4" id="KW-0326">Glycosidase</keyword>
<evidence type="ECO:0000313" key="7">
    <source>
        <dbReference type="Proteomes" id="UP000770661"/>
    </source>
</evidence>
<gene>
    <name evidence="6" type="primary">NAGA_1</name>
    <name evidence="6" type="ORF">GWK47_044848</name>
</gene>
<dbReference type="InterPro" id="IPR013785">
    <property type="entry name" value="Aldolase_TIM"/>
</dbReference>
<sequence length="201" mass="22546">MSLLSLWNAAKLYRSVFLMTGGSLVWALGVVLCCVGVGGLENGLARTPPMGWLAWQRFRCNTDCVNDPHNCISESLFMQMSDILEHEGYRDLGYNMISLDDCWMARHRDAQGRLQPDPHRFPSGIKALGDYMHKRGLKFGIYEDYGNYTCAGYPGILGHLQTDAETFAEWGVDYVKLDGCYSLPSDMDRGESLAVHYCPAK</sequence>
<dbReference type="Proteomes" id="UP000770661">
    <property type="component" value="Unassembled WGS sequence"/>
</dbReference>
<accession>A0A8J4YG44</accession>
<comment type="caution">
    <text evidence="6">The sequence shown here is derived from an EMBL/GenBank/DDBJ whole genome shotgun (WGS) entry which is preliminary data.</text>
</comment>
<keyword evidence="7" id="KW-1185">Reference proteome</keyword>
<reference evidence="6" key="1">
    <citation type="submission" date="2020-07" db="EMBL/GenBank/DDBJ databases">
        <title>The High-quality genome of the commercially important snow crab, Chionoecetes opilio.</title>
        <authorList>
            <person name="Jeong J.-H."/>
            <person name="Ryu S."/>
        </authorList>
    </citation>
    <scope>NUCLEOTIDE SEQUENCE</scope>
    <source>
        <strain evidence="6">MADBK_172401_WGS</strain>
        <tissue evidence="6">Digestive gland</tissue>
    </source>
</reference>
<keyword evidence="4" id="KW-1015">Disulfide bond</keyword>
<protein>
    <recommendedName>
        <fullName evidence="4">Alpha-galactosidase</fullName>
        <ecNumber evidence="4">3.2.1.-</ecNumber>
    </recommendedName>
</protein>
<dbReference type="GO" id="GO:0016139">
    <property type="term" value="P:glycoside catabolic process"/>
    <property type="evidence" value="ECO:0007669"/>
    <property type="project" value="TreeGrafter"/>
</dbReference>
<dbReference type="Pfam" id="PF16499">
    <property type="entry name" value="Melibiase_2"/>
    <property type="match status" value="1"/>
</dbReference>